<dbReference type="Proteomes" id="UP000092600">
    <property type="component" value="Unassembled WGS sequence"/>
</dbReference>
<sequence length="103" mass="11120">MEEAPASASASASASSSASAAAAAAAAAYSNLFYMNSSGMDVSYRPLPSLYLAFLAIWAVSGFSWTFNTWRSRHFQQANNLQWILSVVPLIKALQLALSFSFW</sequence>
<evidence type="ECO:0000313" key="3">
    <source>
        <dbReference type="Proteomes" id="UP000092600"/>
    </source>
</evidence>
<keyword evidence="1" id="KW-0472">Membrane</keyword>
<keyword evidence="1" id="KW-1133">Transmembrane helix</keyword>
<evidence type="ECO:0000313" key="2">
    <source>
        <dbReference type="EMBL" id="OAY72017.1"/>
    </source>
</evidence>
<gene>
    <name evidence="2" type="ORF">ACMD2_16908</name>
</gene>
<accession>A0A199V4K2</accession>
<reference evidence="2 3" key="1">
    <citation type="journal article" date="2016" name="DNA Res.">
        <title>The draft genome of MD-2 pineapple using hybrid error correction of long reads.</title>
        <authorList>
            <person name="Redwan R.M."/>
            <person name="Saidin A."/>
            <person name="Kumar S.V."/>
        </authorList>
    </citation>
    <scope>NUCLEOTIDE SEQUENCE [LARGE SCALE GENOMIC DNA]</scope>
    <source>
        <strain evidence="3">cv. MD2</strain>
        <tissue evidence="2">Leaf</tissue>
    </source>
</reference>
<dbReference type="AlphaFoldDB" id="A0A199V4K2"/>
<name>A0A199V4K2_ANACO</name>
<dbReference type="STRING" id="4615.A0A199V4K2"/>
<feature type="transmembrane region" description="Helical" evidence="1">
    <location>
        <begin position="82"/>
        <end position="102"/>
    </location>
</feature>
<proteinExistence type="predicted"/>
<dbReference type="EMBL" id="LSRQ01003265">
    <property type="protein sequence ID" value="OAY72017.1"/>
    <property type="molecule type" value="Genomic_DNA"/>
</dbReference>
<dbReference type="PANTHER" id="PTHR36329">
    <property type="entry name" value="TRANSMEMBRANE PROTEIN"/>
    <property type="match status" value="1"/>
</dbReference>
<dbReference type="PANTHER" id="PTHR36329:SF1">
    <property type="entry name" value="TRANSMEMBRANE PROTEIN"/>
    <property type="match status" value="1"/>
</dbReference>
<keyword evidence="1" id="KW-0812">Transmembrane</keyword>
<comment type="caution">
    <text evidence="2">The sequence shown here is derived from an EMBL/GenBank/DDBJ whole genome shotgun (WGS) entry which is preliminary data.</text>
</comment>
<organism evidence="2 3">
    <name type="scientific">Ananas comosus</name>
    <name type="common">Pineapple</name>
    <name type="synonym">Ananas ananas</name>
    <dbReference type="NCBI Taxonomy" id="4615"/>
    <lineage>
        <taxon>Eukaryota</taxon>
        <taxon>Viridiplantae</taxon>
        <taxon>Streptophyta</taxon>
        <taxon>Embryophyta</taxon>
        <taxon>Tracheophyta</taxon>
        <taxon>Spermatophyta</taxon>
        <taxon>Magnoliopsida</taxon>
        <taxon>Liliopsida</taxon>
        <taxon>Poales</taxon>
        <taxon>Bromeliaceae</taxon>
        <taxon>Bromelioideae</taxon>
        <taxon>Ananas</taxon>
    </lineage>
</organism>
<feature type="transmembrane region" description="Helical" evidence="1">
    <location>
        <begin position="50"/>
        <end position="70"/>
    </location>
</feature>
<evidence type="ECO:0000256" key="1">
    <source>
        <dbReference type="SAM" id="Phobius"/>
    </source>
</evidence>
<protein>
    <submittedName>
        <fullName evidence="2">Uncharacterized protein</fullName>
    </submittedName>
</protein>